<comment type="subcellular location">
    <subcellularLocation>
        <location evidence="1">Secreted</location>
    </subcellularLocation>
</comment>
<feature type="domain" description="Peptidase S1" evidence="5">
    <location>
        <begin position="31"/>
        <end position="259"/>
    </location>
</feature>
<feature type="chain" id="PRO_5040421154" description="Peptidase S1 domain-containing protein" evidence="4">
    <location>
        <begin position="17"/>
        <end position="263"/>
    </location>
</feature>
<sequence>MRLFWLYSLFLGLTKALVLFEEWKQKSSFAIIGGTNSGADTKRYQVSLQTLSGQHFCGGTIIADRWILTAAHCLLCRNETQIKIRYRTLTYSHGGLIERISSFIIHESFDNYTNDNDIALLETANKLSINPIDIIKLPPPGVDELNTIKSVSVSGWGLTNANDTKLSHRLQTVTIPLVSIETCQQIYESVINEDDMFCAGDPDGGVDACKGDSGGPAISPNDYTLVGLVSWGFLCADPAYPGVYIRVSSYVEWILEQGVTLTF</sequence>
<dbReference type="GO" id="GO:0016485">
    <property type="term" value="P:protein processing"/>
    <property type="evidence" value="ECO:0007669"/>
    <property type="project" value="UniProtKB-ARBA"/>
</dbReference>
<comment type="caution">
    <text evidence="6">The sequence shown here is derived from an EMBL/GenBank/DDBJ whole genome shotgun (WGS) entry which is preliminary data.</text>
</comment>
<evidence type="ECO:0000256" key="1">
    <source>
        <dbReference type="ARBA" id="ARBA00004613"/>
    </source>
</evidence>
<dbReference type="SMART" id="SM00020">
    <property type="entry name" value="Tryp_SPc"/>
    <property type="match status" value="1"/>
</dbReference>
<dbReference type="Proteomes" id="UP001142055">
    <property type="component" value="Chromosome 2"/>
</dbReference>
<organism evidence="6 7">
    <name type="scientific">Blomia tropicalis</name>
    <name type="common">Mite</name>
    <dbReference type="NCBI Taxonomy" id="40697"/>
    <lineage>
        <taxon>Eukaryota</taxon>
        <taxon>Metazoa</taxon>
        <taxon>Ecdysozoa</taxon>
        <taxon>Arthropoda</taxon>
        <taxon>Chelicerata</taxon>
        <taxon>Arachnida</taxon>
        <taxon>Acari</taxon>
        <taxon>Acariformes</taxon>
        <taxon>Sarcoptiformes</taxon>
        <taxon>Astigmata</taxon>
        <taxon>Glycyphagoidea</taxon>
        <taxon>Echimyopodidae</taxon>
        <taxon>Blomia</taxon>
    </lineage>
</organism>
<dbReference type="PRINTS" id="PR00722">
    <property type="entry name" value="CHYMOTRYPSIN"/>
</dbReference>
<dbReference type="PANTHER" id="PTHR24252:SF7">
    <property type="entry name" value="HYALIN"/>
    <property type="match status" value="1"/>
</dbReference>
<evidence type="ECO:0000256" key="4">
    <source>
        <dbReference type="SAM" id="SignalP"/>
    </source>
</evidence>
<keyword evidence="4" id="KW-0732">Signal</keyword>
<dbReference type="InterPro" id="IPR009003">
    <property type="entry name" value="Peptidase_S1_PA"/>
</dbReference>
<dbReference type="InterPro" id="IPR043504">
    <property type="entry name" value="Peptidase_S1_PA_chymotrypsin"/>
</dbReference>
<evidence type="ECO:0000313" key="7">
    <source>
        <dbReference type="Proteomes" id="UP001142055"/>
    </source>
</evidence>
<dbReference type="InterPro" id="IPR001254">
    <property type="entry name" value="Trypsin_dom"/>
</dbReference>
<dbReference type="PROSITE" id="PS00134">
    <property type="entry name" value="TRYPSIN_HIS"/>
    <property type="match status" value="1"/>
</dbReference>
<dbReference type="InterPro" id="IPR001314">
    <property type="entry name" value="Peptidase_S1A"/>
</dbReference>
<evidence type="ECO:0000259" key="5">
    <source>
        <dbReference type="PROSITE" id="PS50240"/>
    </source>
</evidence>
<dbReference type="PROSITE" id="PS50240">
    <property type="entry name" value="TRYPSIN_DOM"/>
    <property type="match status" value="1"/>
</dbReference>
<reference evidence="6" key="1">
    <citation type="submission" date="2022-12" db="EMBL/GenBank/DDBJ databases">
        <title>Genome assemblies of Blomia tropicalis.</title>
        <authorList>
            <person name="Cui Y."/>
        </authorList>
    </citation>
    <scope>NUCLEOTIDE SEQUENCE</scope>
    <source>
        <tissue evidence="6">Adult mites</tissue>
    </source>
</reference>
<dbReference type="CDD" id="cd00190">
    <property type="entry name" value="Tryp_SPc"/>
    <property type="match status" value="1"/>
</dbReference>
<dbReference type="PANTHER" id="PTHR24252">
    <property type="entry name" value="ACROSIN-RELATED"/>
    <property type="match status" value="1"/>
</dbReference>
<keyword evidence="3" id="KW-1015">Disulfide bond</keyword>
<gene>
    <name evidence="6" type="ORF">RDWZM_006574</name>
</gene>
<feature type="signal peptide" evidence="4">
    <location>
        <begin position="1"/>
        <end position="16"/>
    </location>
</feature>
<accession>A0A9Q0M872</accession>
<keyword evidence="7" id="KW-1185">Reference proteome</keyword>
<evidence type="ECO:0000256" key="3">
    <source>
        <dbReference type="ARBA" id="ARBA00023157"/>
    </source>
</evidence>
<dbReference type="GO" id="GO:0004252">
    <property type="term" value="F:serine-type endopeptidase activity"/>
    <property type="evidence" value="ECO:0007669"/>
    <property type="project" value="InterPro"/>
</dbReference>
<evidence type="ECO:0000313" key="6">
    <source>
        <dbReference type="EMBL" id="KAJ6220762.1"/>
    </source>
</evidence>
<dbReference type="GO" id="GO:0005576">
    <property type="term" value="C:extracellular region"/>
    <property type="evidence" value="ECO:0007669"/>
    <property type="project" value="UniProtKB-SubCell"/>
</dbReference>
<evidence type="ECO:0000256" key="2">
    <source>
        <dbReference type="ARBA" id="ARBA00022525"/>
    </source>
</evidence>
<name>A0A9Q0M872_BLOTA</name>
<protein>
    <recommendedName>
        <fullName evidence="5">Peptidase S1 domain-containing protein</fullName>
    </recommendedName>
</protein>
<dbReference type="AlphaFoldDB" id="A0A9Q0M872"/>
<dbReference type="InterPro" id="IPR018114">
    <property type="entry name" value="TRYPSIN_HIS"/>
</dbReference>
<dbReference type="EMBL" id="JAPWDV010000002">
    <property type="protein sequence ID" value="KAJ6220762.1"/>
    <property type="molecule type" value="Genomic_DNA"/>
</dbReference>
<dbReference type="Pfam" id="PF00089">
    <property type="entry name" value="Trypsin"/>
    <property type="match status" value="1"/>
</dbReference>
<dbReference type="Gene3D" id="2.40.10.10">
    <property type="entry name" value="Trypsin-like serine proteases"/>
    <property type="match status" value="1"/>
</dbReference>
<dbReference type="FunFam" id="2.40.10.10:FF:000047">
    <property type="entry name" value="Trypsin eta"/>
    <property type="match status" value="1"/>
</dbReference>
<keyword evidence="2" id="KW-0964">Secreted</keyword>
<dbReference type="SUPFAM" id="SSF50494">
    <property type="entry name" value="Trypsin-like serine proteases"/>
    <property type="match status" value="1"/>
</dbReference>
<proteinExistence type="predicted"/>